<evidence type="ECO:0000256" key="1">
    <source>
        <dbReference type="ARBA" id="ARBA00010995"/>
    </source>
</evidence>
<dbReference type="GO" id="GO:0019674">
    <property type="term" value="P:NAD+ metabolic process"/>
    <property type="evidence" value="ECO:0007669"/>
    <property type="project" value="InterPro"/>
</dbReference>
<dbReference type="OMA" id="WHFNINK"/>
<dbReference type="SUPFAM" id="SSF111331">
    <property type="entry name" value="NAD kinase/diacylglycerol kinase-like"/>
    <property type="match status" value="1"/>
</dbReference>
<dbReference type="OrthoDB" id="185618at2759"/>
<keyword evidence="5" id="KW-0521">NADP</keyword>
<evidence type="ECO:0000256" key="2">
    <source>
        <dbReference type="ARBA" id="ARBA00012120"/>
    </source>
</evidence>
<keyword evidence="8" id="KW-1185">Reference proteome</keyword>
<dbReference type="InParanoid" id="E2BKV4"/>
<evidence type="ECO:0000256" key="4">
    <source>
        <dbReference type="ARBA" id="ARBA00022777"/>
    </source>
</evidence>
<dbReference type="EC" id="2.7.1.23" evidence="2"/>
<dbReference type="Pfam" id="PF01513">
    <property type="entry name" value="NAD_kinase"/>
    <property type="match status" value="1"/>
</dbReference>
<evidence type="ECO:0000256" key="6">
    <source>
        <dbReference type="ARBA" id="ARBA00023027"/>
    </source>
</evidence>
<dbReference type="AlphaFoldDB" id="E2BKV4"/>
<dbReference type="Gene3D" id="3.40.50.10330">
    <property type="entry name" value="Probable inorganic polyphosphate/atp-NAD kinase, domain 1"/>
    <property type="match status" value="1"/>
</dbReference>
<keyword evidence="4" id="KW-0418">Kinase</keyword>
<comment type="similarity">
    <text evidence="1">Belongs to the NAD kinase family.</text>
</comment>
<dbReference type="STRING" id="610380.E2BKV4"/>
<sequence length="423" mass="48223">MCRTNSFVEQCRSTQDWPRDLSNTLQLLQSHSASGRKGPRVFTRSESSFVPRKVLIVTKLSRYYFEKMRKSELNENQLKLRLLESGYDYNAMLASHTATKAVECQVTEILRQMNVEYKIVNRTNLDQSLFTWADLIVPIGGDGTFLLASNLIFNSEKPIMGINSYPEKSEGYLMLSAKYTRNVPEIFKMLKAGNYNTLMRRRIRITLMGKDIWADPFHLHEKGRIVGADKVFAEQKPENCEHNELPQERHLPWLALNEVFMGETLSARTSSLLMKLDNKENYHKVKGSGLCVSTGTGSTSWYRSMHSLSHQTVREILKLVDTERQFSNDEVDKICATFNSGLRFDAEELKLCYSIRDMIVTNAVPVPKLMHPRGFCTKITVRSQCHDASLVIDGGIAVPFVYGTIAKVEIFPEDSLQTITLPD</sequence>
<dbReference type="EMBL" id="GL448826">
    <property type="protein sequence ID" value="EFN83703.1"/>
    <property type="molecule type" value="Genomic_DNA"/>
</dbReference>
<dbReference type="InterPro" id="IPR017438">
    <property type="entry name" value="ATP-NAD_kinase_N"/>
</dbReference>
<dbReference type="PANTHER" id="PTHR13158:SF5">
    <property type="entry name" value="NAD KINASE 2, MITOCHONDRIAL"/>
    <property type="match status" value="1"/>
</dbReference>
<dbReference type="InterPro" id="IPR016064">
    <property type="entry name" value="NAD/diacylglycerol_kinase_sf"/>
</dbReference>
<keyword evidence="3" id="KW-0808">Transferase</keyword>
<evidence type="ECO:0000313" key="7">
    <source>
        <dbReference type="EMBL" id="EFN83703.1"/>
    </source>
</evidence>
<evidence type="ECO:0000313" key="8">
    <source>
        <dbReference type="Proteomes" id="UP000008237"/>
    </source>
</evidence>
<accession>E2BKV4</accession>
<proteinExistence type="inferred from homology"/>
<gene>
    <name evidence="7" type="ORF">EAI_10239</name>
</gene>
<organism evidence="8">
    <name type="scientific">Harpegnathos saltator</name>
    <name type="common">Jerdon's jumping ant</name>
    <dbReference type="NCBI Taxonomy" id="610380"/>
    <lineage>
        <taxon>Eukaryota</taxon>
        <taxon>Metazoa</taxon>
        <taxon>Ecdysozoa</taxon>
        <taxon>Arthropoda</taxon>
        <taxon>Hexapoda</taxon>
        <taxon>Insecta</taxon>
        <taxon>Pterygota</taxon>
        <taxon>Neoptera</taxon>
        <taxon>Endopterygota</taxon>
        <taxon>Hymenoptera</taxon>
        <taxon>Apocrita</taxon>
        <taxon>Aculeata</taxon>
        <taxon>Formicoidea</taxon>
        <taxon>Formicidae</taxon>
        <taxon>Ponerinae</taxon>
        <taxon>Ponerini</taxon>
        <taxon>Harpegnathos</taxon>
    </lineage>
</organism>
<dbReference type="InterPro" id="IPR017437">
    <property type="entry name" value="ATP-NAD_kinase_PpnK-typ_C"/>
</dbReference>
<evidence type="ECO:0000256" key="3">
    <source>
        <dbReference type="ARBA" id="ARBA00022679"/>
    </source>
</evidence>
<evidence type="ECO:0000256" key="5">
    <source>
        <dbReference type="ARBA" id="ARBA00022857"/>
    </source>
</evidence>
<keyword evidence="6" id="KW-0520">NAD</keyword>
<name>E2BKV4_HARSA</name>
<dbReference type="FunCoup" id="E2BKV4">
    <property type="interactions" value="1627"/>
</dbReference>
<dbReference type="PANTHER" id="PTHR13158">
    <property type="match status" value="1"/>
</dbReference>
<dbReference type="GO" id="GO:0006741">
    <property type="term" value="P:NADP+ biosynthetic process"/>
    <property type="evidence" value="ECO:0007669"/>
    <property type="project" value="InterPro"/>
</dbReference>
<dbReference type="InterPro" id="IPR002504">
    <property type="entry name" value="NADK"/>
</dbReference>
<dbReference type="GO" id="GO:0003951">
    <property type="term" value="F:NAD+ kinase activity"/>
    <property type="evidence" value="ECO:0007669"/>
    <property type="project" value="UniProtKB-EC"/>
</dbReference>
<dbReference type="Proteomes" id="UP000008237">
    <property type="component" value="Unassembled WGS sequence"/>
</dbReference>
<dbReference type="GO" id="GO:0005739">
    <property type="term" value="C:mitochondrion"/>
    <property type="evidence" value="ECO:0007669"/>
    <property type="project" value="TreeGrafter"/>
</dbReference>
<protein>
    <recommendedName>
        <fullName evidence="2">NAD(+) kinase</fullName>
        <ecNumber evidence="2">2.7.1.23</ecNumber>
    </recommendedName>
</protein>
<dbReference type="Gene3D" id="2.60.200.30">
    <property type="entry name" value="Probable inorganic polyphosphate/atp-NAD kinase, domain 2"/>
    <property type="match status" value="1"/>
</dbReference>
<reference evidence="7 8" key="1">
    <citation type="journal article" date="2010" name="Science">
        <title>Genomic comparison of the ants Camponotus floridanus and Harpegnathos saltator.</title>
        <authorList>
            <person name="Bonasio R."/>
            <person name="Zhang G."/>
            <person name="Ye C."/>
            <person name="Mutti N.S."/>
            <person name="Fang X."/>
            <person name="Qin N."/>
            <person name="Donahue G."/>
            <person name="Yang P."/>
            <person name="Li Q."/>
            <person name="Li C."/>
            <person name="Zhang P."/>
            <person name="Huang Z."/>
            <person name="Berger S.L."/>
            <person name="Reinberg D."/>
            <person name="Wang J."/>
            <person name="Liebig J."/>
        </authorList>
    </citation>
    <scope>NUCLEOTIDE SEQUENCE [LARGE SCALE GENOMIC DNA]</scope>
    <source>
        <strain evidence="7 8">R22 G/1</strain>
    </source>
</reference>